<gene>
    <name evidence="1" type="ORF">LIER_17694</name>
</gene>
<dbReference type="Proteomes" id="UP001454036">
    <property type="component" value="Unassembled WGS sequence"/>
</dbReference>
<accession>A0AAV3QB79</accession>
<dbReference type="AlphaFoldDB" id="A0AAV3QB79"/>
<evidence type="ECO:0000313" key="1">
    <source>
        <dbReference type="EMBL" id="GAA0161362.1"/>
    </source>
</evidence>
<comment type="caution">
    <text evidence="1">The sequence shown here is derived from an EMBL/GenBank/DDBJ whole genome shotgun (WGS) entry which is preliminary data.</text>
</comment>
<evidence type="ECO:0000313" key="2">
    <source>
        <dbReference type="Proteomes" id="UP001454036"/>
    </source>
</evidence>
<organism evidence="1 2">
    <name type="scientific">Lithospermum erythrorhizon</name>
    <name type="common">Purple gromwell</name>
    <name type="synonym">Lithospermum officinale var. erythrorhizon</name>
    <dbReference type="NCBI Taxonomy" id="34254"/>
    <lineage>
        <taxon>Eukaryota</taxon>
        <taxon>Viridiplantae</taxon>
        <taxon>Streptophyta</taxon>
        <taxon>Embryophyta</taxon>
        <taxon>Tracheophyta</taxon>
        <taxon>Spermatophyta</taxon>
        <taxon>Magnoliopsida</taxon>
        <taxon>eudicotyledons</taxon>
        <taxon>Gunneridae</taxon>
        <taxon>Pentapetalae</taxon>
        <taxon>asterids</taxon>
        <taxon>lamiids</taxon>
        <taxon>Boraginales</taxon>
        <taxon>Boraginaceae</taxon>
        <taxon>Boraginoideae</taxon>
        <taxon>Lithospermeae</taxon>
        <taxon>Lithospermum</taxon>
    </lineage>
</organism>
<protein>
    <submittedName>
        <fullName evidence="1">Uncharacterized protein</fullName>
    </submittedName>
</protein>
<dbReference type="EMBL" id="BAABME010004150">
    <property type="protein sequence ID" value="GAA0161362.1"/>
    <property type="molecule type" value="Genomic_DNA"/>
</dbReference>
<name>A0AAV3QB79_LITER</name>
<sequence length="92" mass="10387">MDSEIFLRGIGNIYLQTSSDSGLSVYGTSGINELLILKAKQSERLRKWSSLENFTSGSTFIGESLSLFPTHQFRFKHLPSAEVKDLKGRWCE</sequence>
<proteinExistence type="predicted"/>
<keyword evidence="2" id="KW-1185">Reference proteome</keyword>
<reference evidence="1 2" key="1">
    <citation type="submission" date="2024-01" db="EMBL/GenBank/DDBJ databases">
        <title>The complete chloroplast genome sequence of Lithospermum erythrorhizon: insights into the phylogenetic relationship among Boraginaceae species and the maternal lineages of purple gromwells.</title>
        <authorList>
            <person name="Okada T."/>
            <person name="Watanabe K."/>
        </authorList>
    </citation>
    <scope>NUCLEOTIDE SEQUENCE [LARGE SCALE GENOMIC DNA]</scope>
</reference>